<evidence type="ECO:0000256" key="2">
    <source>
        <dbReference type="ARBA" id="ARBA00007343"/>
    </source>
</evidence>
<reference evidence="11" key="1">
    <citation type="submission" date="2019-08" db="EMBL/GenBank/DDBJ databases">
        <title>The improved chromosome-level genome for the pearl oyster Pinctada fucata martensii using PacBio sequencing and Hi-C.</title>
        <authorList>
            <person name="Zheng Z."/>
        </authorList>
    </citation>
    <scope>NUCLEOTIDE SEQUENCE</scope>
    <source>
        <strain evidence="11">ZZ-2019</strain>
        <tissue evidence="11">Adductor muscle</tissue>
    </source>
</reference>
<dbReference type="Proteomes" id="UP001186944">
    <property type="component" value="Unassembled WGS sequence"/>
</dbReference>
<feature type="domain" description="G-protein coupled receptors family 2 profile 2" evidence="10">
    <location>
        <begin position="247"/>
        <end position="495"/>
    </location>
</feature>
<keyword evidence="6" id="KW-1015">Disulfide bond</keyword>
<dbReference type="GO" id="GO:0007166">
    <property type="term" value="P:cell surface receptor signaling pathway"/>
    <property type="evidence" value="ECO:0007669"/>
    <property type="project" value="InterPro"/>
</dbReference>
<organism evidence="11 12">
    <name type="scientific">Pinctada imbricata</name>
    <name type="common">Atlantic pearl-oyster</name>
    <name type="synonym">Pinctada martensii</name>
    <dbReference type="NCBI Taxonomy" id="66713"/>
    <lineage>
        <taxon>Eukaryota</taxon>
        <taxon>Metazoa</taxon>
        <taxon>Spiralia</taxon>
        <taxon>Lophotrochozoa</taxon>
        <taxon>Mollusca</taxon>
        <taxon>Bivalvia</taxon>
        <taxon>Autobranchia</taxon>
        <taxon>Pteriomorphia</taxon>
        <taxon>Pterioida</taxon>
        <taxon>Pterioidea</taxon>
        <taxon>Pteriidae</taxon>
        <taxon>Pinctada</taxon>
    </lineage>
</organism>
<dbReference type="InterPro" id="IPR017981">
    <property type="entry name" value="GPCR_2-like_7TM"/>
</dbReference>
<dbReference type="InterPro" id="IPR057244">
    <property type="entry name" value="GAIN_B"/>
</dbReference>
<evidence type="ECO:0000256" key="4">
    <source>
        <dbReference type="ARBA" id="ARBA00022989"/>
    </source>
</evidence>
<dbReference type="InterPro" id="IPR000203">
    <property type="entry name" value="GPS"/>
</dbReference>
<sequence length="526" mass="58406">ANADSVAENIRESSKNSEQFDADDINNIVNAIEGLLALDSTYSAQNRDDNIAMTMSNLLDADVNQFVQAQQQFRSGLRLQDAIVNLTSRVNIQNGDFEDVGDNLGLFAASVSPNSGISLGSTVPPGGSLQPSKLRINKMGNIPDMSTSWIVIPPAALIAIRDQTSDRVALAVYKDSKLFDNSKNPSCKFFVESGPNASTWSSEGCRVTKYEEGNFTECQCDHLTNFALLMDVYGSGGELAEPYRKALTYLTYIGCVISIFGLFFTLLTYFMFRKLRANIPAKLLINLCVVLLIVNIIFLVGQQEYTLDVPIACKVIAVILHYCLLSAFCWMLVEAFYMYRALVTVFDTHFTYFTLKTSIFGYGLPAIIVAVTLGVNQTDNYGLQNGGICWLADIPFYAAFMAPVSLSLLLNVIVFILVMRTICKRSSQPIQANKKQKSDIKKQLRSAVVLLVMLGLGWVVAFFAVSVATFTFQLLFTIINSLQGFCIFLFHCLLNNDVRTHWKRQICSKGEILKYTLLSVIIRVLK</sequence>
<protein>
    <submittedName>
        <fullName evidence="11">Uncharacterized protein</fullName>
    </submittedName>
</protein>
<dbReference type="FunFam" id="1.20.1070.10:FF:000058">
    <property type="entry name" value="Adhesion G protein-coupled receptor F5"/>
    <property type="match status" value="1"/>
</dbReference>
<evidence type="ECO:0000313" key="11">
    <source>
        <dbReference type="EMBL" id="KAK3082602.1"/>
    </source>
</evidence>
<keyword evidence="12" id="KW-1185">Reference proteome</keyword>
<feature type="transmembrane region" description="Helical" evidence="8">
    <location>
        <begin position="284"/>
        <end position="303"/>
    </location>
</feature>
<dbReference type="EMBL" id="VSWD01000014">
    <property type="protein sequence ID" value="KAK3082602.1"/>
    <property type="molecule type" value="Genomic_DNA"/>
</dbReference>
<dbReference type="Pfam" id="PF01825">
    <property type="entry name" value="GPS"/>
    <property type="match status" value="1"/>
</dbReference>
<dbReference type="Gene3D" id="2.60.220.50">
    <property type="match status" value="1"/>
</dbReference>
<keyword evidence="4 8" id="KW-1133">Transmembrane helix</keyword>
<evidence type="ECO:0000313" key="12">
    <source>
        <dbReference type="Proteomes" id="UP001186944"/>
    </source>
</evidence>
<evidence type="ECO:0000256" key="1">
    <source>
        <dbReference type="ARBA" id="ARBA00004141"/>
    </source>
</evidence>
<gene>
    <name evidence="11" type="ORF">FSP39_000243</name>
</gene>
<evidence type="ECO:0000256" key="7">
    <source>
        <dbReference type="ARBA" id="ARBA00023180"/>
    </source>
</evidence>
<dbReference type="Pfam" id="PF00002">
    <property type="entry name" value="7tm_2"/>
    <property type="match status" value="1"/>
</dbReference>
<dbReference type="SMART" id="SM00303">
    <property type="entry name" value="GPS"/>
    <property type="match status" value="1"/>
</dbReference>
<keyword evidence="3 8" id="KW-0812">Transmembrane</keyword>
<dbReference type="PANTHER" id="PTHR45692:SF1">
    <property type="entry name" value="G-PROTEIN COUPLED RECEPTORS FAMILY 2 PROFILE 2 DOMAIN-CONTAINING PROTEIN"/>
    <property type="match status" value="1"/>
</dbReference>
<dbReference type="PROSITE" id="PS50221">
    <property type="entry name" value="GAIN_B"/>
    <property type="match status" value="1"/>
</dbReference>
<comment type="subcellular location">
    <subcellularLocation>
        <location evidence="1">Membrane</location>
        <topology evidence="1">Multi-pass membrane protein</topology>
    </subcellularLocation>
</comment>
<name>A0AA88XKC8_PINIB</name>
<evidence type="ECO:0000256" key="5">
    <source>
        <dbReference type="ARBA" id="ARBA00023136"/>
    </source>
</evidence>
<feature type="non-terminal residue" evidence="11">
    <location>
        <position position="1"/>
    </location>
</feature>
<dbReference type="SUPFAM" id="SSF81321">
    <property type="entry name" value="Family A G protein-coupled receptor-like"/>
    <property type="match status" value="1"/>
</dbReference>
<evidence type="ECO:0000256" key="6">
    <source>
        <dbReference type="ARBA" id="ARBA00023157"/>
    </source>
</evidence>
<evidence type="ECO:0000259" key="9">
    <source>
        <dbReference type="PROSITE" id="PS50221"/>
    </source>
</evidence>
<dbReference type="AlphaFoldDB" id="A0AA88XKC8"/>
<dbReference type="InterPro" id="IPR046338">
    <property type="entry name" value="GAIN_dom_sf"/>
</dbReference>
<feature type="transmembrane region" description="Helical" evidence="8">
    <location>
        <begin position="359"/>
        <end position="376"/>
    </location>
</feature>
<comment type="similarity">
    <text evidence="2">Belongs to the G-protein coupled receptor 2 family. Adhesion G-protein coupled receptor (ADGR) subfamily.</text>
</comment>
<feature type="transmembrane region" description="Helical" evidence="8">
    <location>
        <begin position="444"/>
        <end position="468"/>
    </location>
</feature>
<dbReference type="InterPro" id="IPR000832">
    <property type="entry name" value="GPCR_2_secretin-like"/>
</dbReference>
<evidence type="ECO:0000259" key="10">
    <source>
        <dbReference type="PROSITE" id="PS50261"/>
    </source>
</evidence>
<dbReference type="PANTHER" id="PTHR45692">
    <property type="entry name" value="G_PROTEIN_RECEP_F2_4 DOMAIN-CONTAINING PROTEIN"/>
    <property type="match status" value="1"/>
</dbReference>
<proteinExistence type="inferred from homology"/>
<feature type="transmembrane region" description="Helical" evidence="8">
    <location>
        <begin position="396"/>
        <end position="423"/>
    </location>
</feature>
<evidence type="ECO:0000256" key="3">
    <source>
        <dbReference type="ARBA" id="ARBA00022692"/>
    </source>
</evidence>
<keyword evidence="5 8" id="KW-0472">Membrane</keyword>
<dbReference type="CDD" id="cd15040">
    <property type="entry name" value="7tmB2_Adhesion"/>
    <property type="match status" value="1"/>
</dbReference>
<feature type="transmembrane region" description="Helical" evidence="8">
    <location>
        <begin position="249"/>
        <end position="272"/>
    </location>
</feature>
<comment type="caution">
    <text evidence="11">The sequence shown here is derived from an EMBL/GenBank/DDBJ whole genome shotgun (WGS) entry which is preliminary data.</text>
</comment>
<feature type="transmembrane region" description="Helical" evidence="8">
    <location>
        <begin position="474"/>
        <end position="494"/>
    </location>
</feature>
<dbReference type="PROSITE" id="PS50261">
    <property type="entry name" value="G_PROTEIN_RECEP_F2_4"/>
    <property type="match status" value="1"/>
</dbReference>
<dbReference type="GO" id="GO:0016020">
    <property type="term" value="C:membrane"/>
    <property type="evidence" value="ECO:0007669"/>
    <property type="project" value="UniProtKB-SubCell"/>
</dbReference>
<feature type="transmembrane region" description="Helical" evidence="8">
    <location>
        <begin position="315"/>
        <end position="339"/>
    </location>
</feature>
<accession>A0AA88XKC8</accession>
<feature type="domain" description="GAIN-B" evidence="9">
    <location>
        <begin position="81"/>
        <end position="236"/>
    </location>
</feature>
<keyword evidence="7" id="KW-0325">Glycoprotein</keyword>
<evidence type="ECO:0000256" key="8">
    <source>
        <dbReference type="SAM" id="Phobius"/>
    </source>
</evidence>
<dbReference type="Gene3D" id="1.20.1070.10">
    <property type="entry name" value="Rhodopsin 7-helix transmembrane proteins"/>
    <property type="match status" value="1"/>
</dbReference>
<dbReference type="PRINTS" id="PR00249">
    <property type="entry name" value="GPCRSECRETIN"/>
</dbReference>
<dbReference type="GO" id="GO:0004930">
    <property type="term" value="F:G protein-coupled receptor activity"/>
    <property type="evidence" value="ECO:0007669"/>
    <property type="project" value="InterPro"/>
</dbReference>